<name>A0A4Y2TZX1_ARAVE</name>
<protein>
    <submittedName>
        <fullName evidence="1">Uncharacterized protein</fullName>
    </submittedName>
</protein>
<dbReference type="EMBL" id="BGPR01032646">
    <property type="protein sequence ID" value="GBO06235.1"/>
    <property type="molecule type" value="Genomic_DNA"/>
</dbReference>
<organism evidence="1 2">
    <name type="scientific">Araneus ventricosus</name>
    <name type="common">Orbweaver spider</name>
    <name type="synonym">Epeira ventricosa</name>
    <dbReference type="NCBI Taxonomy" id="182803"/>
    <lineage>
        <taxon>Eukaryota</taxon>
        <taxon>Metazoa</taxon>
        <taxon>Ecdysozoa</taxon>
        <taxon>Arthropoda</taxon>
        <taxon>Chelicerata</taxon>
        <taxon>Arachnida</taxon>
        <taxon>Araneae</taxon>
        <taxon>Araneomorphae</taxon>
        <taxon>Entelegynae</taxon>
        <taxon>Araneoidea</taxon>
        <taxon>Araneidae</taxon>
        <taxon>Araneus</taxon>
    </lineage>
</organism>
<gene>
    <name evidence="1" type="ORF">AVEN_11228_1</name>
</gene>
<comment type="caution">
    <text evidence="1">The sequence shown here is derived from an EMBL/GenBank/DDBJ whole genome shotgun (WGS) entry which is preliminary data.</text>
</comment>
<accession>A0A4Y2TZX1</accession>
<proteinExistence type="predicted"/>
<dbReference type="Proteomes" id="UP000499080">
    <property type="component" value="Unassembled WGS sequence"/>
</dbReference>
<dbReference type="AlphaFoldDB" id="A0A4Y2TZX1"/>
<evidence type="ECO:0000313" key="2">
    <source>
        <dbReference type="Proteomes" id="UP000499080"/>
    </source>
</evidence>
<evidence type="ECO:0000313" key="1">
    <source>
        <dbReference type="EMBL" id="GBO06235.1"/>
    </source>
</evidence>
<sequence>MNQGKHAFYAKAFYKRSDNYMAEQGVLRAYSIPSADALKVGVVGFDKTRNSPKKTGRVGEKCLRLPENSIRFLSKFPRRRTSKYIFQLDMPLHGGSQNSSQLAVVAISYYANTHNSSQLAVVAISYYGNTHNSPQLAVVAISYYGNTHNSPQLAVVAISYYTYISCFYKHICISEDILRFDNFSVAGHD</sequence>
<keyword evidence="2" id="KW-1185">Reference proteome</keyword>
<reference evidence="1 2" key="1">
    <citation type="journal article" date="2019" name="Sci. Rep.">
        <title>Orb-weaving spider Araneus ventricosus genome elucidates the spidroin gene catalogue.</title>
        <authorList>
            <person name="Kono N."/>
            <person name="Nakamura H."/>
            <person name="Ohtoshi R."/>
            <person name="Moran D.A.P."/>
            <person name="Shinohara A."/>
            <person name="Yoshida Y."/>
            <person name="Fujiwara M."/>
            <person name="Mori M."/>
            <person name="Tomita M."/>
            <person name="Arakawa K."/>
        </authorList>
    </citation>
    <scope>NUCLEOTIDE SEQUENCE [LARGE SCALE GENOMIC DNA]</scope>
</reference>